<name>A0A9Q3EWZ0_9BASI</name>
<feature type="domain" description="Retrovirus-related Pol polyprotein from transposon TNT 1-94-like beta-barrel" evidence="1">
    <location>
        <begin position="1"/>
        <end position="69"/>
    </location>
</feature>
<keyword evidence="3" id="KW-1185">Reference proteome</keyword>
<gene>
    <name evidence="2" type="ORF">O181_066370</name>
</gene>
<evidence type="ECO:0000313" key="2">
    <source>
        <dbReference type="EMBL" id="MBW0526655.1"/>
    </source>
</evidence>
<proteinExistence type="predicted"/>
<protein>
    <recommendedName>
        <fullName evidence="1">Retrovirus-related Pol polyprotein from transposon TNT 1-94-like beta-barrel domain-containing protein</fullName>
    </recommendedName>
</protein>
<accession>A0A9Q3EWZ0</accession>
<evidence type="ECO:0000313" key="3">
    <source>
        <dbReference type="Proteomes" id="UP000765509"/>
    </source>
</evidence>
<dbReference type="Proteomes" id="UP000765509">
    <property type="component" value="Unassembled WGS sequence"/>
</dbReference>
<dbReference type="OrthoDB" id="413361at2759"/>
<reference evidence="2" key="1">
    <citation type="submission" date="2021-03" db="EMBL/GenBank/DDBJ databases">
        <title>Draft genome sequence of rust myrtle Austropuccinia psidii MF-1, a brazilian biotype.</title>
        <authorList>
            <person name="Quecine M.C."/>
            <person name="Pachon D.M.R."/>
            <person name="Bonatelli M.L."/>
            <person name="Correr F.H."/>
            <person name="Franceschini L.M."/>
            <person name="Leite T.F."/>
            <person name="Margarido G.R.A."/>
            <person name="Almeida C.A."/>
            <person name="Ferrarezi J.A."/>
            <person name="Labate C.A."/>
        </authorList>
    </citation>
    <scope>NUCLEOTIDE SEQUENCE</scope>
    <source>
        <strain evidence="2">MF-1</strain>
    </source>
</reference>
<dbReference type="InterPro" id="IPR054722">
    <property type="entry name" value="PolX-like_BBD"/>
</dbReference>
<sequence>MFGDKKLFTELVWTPEERISTSDPRSSLTCKGRGTVKININNKFMTLHDCLYVPNITKNLVSLLDLCSKFITIVKDGTTFQLLSEKQVLLKGQIMNKLMMVNFNRSRTLLSKISTNYMWHQRLGHPGNQALKSLD</sequence>
<organism evidence="2 3">
    <name type="scientific">Austropuccinia psidii MF-1</name>
    <dbReference type="NCBI Taxonomy" id="1389203"/>
    <lineage>
        <taxon>Eukaryota</taxon>
        <taxon>Fungi</taxon>
        <taxon>Dikarya</taxon>
        <taxon>Basidiomycota</taxon>
        <taxon>Pucciniomycotina</taxon>
        <taxon>Pucciniomycetes</taxon>
        <taxon>Pucciniales</taxon>
        <taxon>Sphaerophragmiaceae</taxon>
        <taxon>Austropuccinia</taxon>
    </lineage>
</organism>
<dbReference type="AlphaFoldDB" id="A0A9Q3EWZ0"/>
<comment type="caution">
    <text evidence="2">The sequence shown here is derived from an EMBL/GenBank/DDBJ whole genome shotgun (WGS) entry which is preliminary data.</text>
</comment>
<dbReference type="EMBL" id="AVOT02032824">
    <property type="protein sequence ID" value="MBW0526655.1"/>
    <property type="molecule type" value="Genomic_DNA"/>
</dbReference>
<dbReference type="Pfam" id="PF22936">
    <property type="entry name" value="Pol_BBD"/>
    <property type="match status" value="1"/>
</dbReference>
<evidence type="ECO:0000259" key="1">
    <source>
        <dbReference type="Pfam" id="PF22936"/>
    </source>
</evidence>